<feature type="domain" description="Rhodanese" evidence="1">
    <location>
        <begin position="16"/>
        <end position="99"/>
    </location>
</feature>
<dbReference type="PROSITE" id="PS00380">
    <property type="entry name" value="RHODANESE_1"/>
    <property type="match status" value="1"/>
</dbReference>
<dbReference type="InterPro" id="IPR050229">
    <property type="entry name" value="GlpE_sulfurtransferase"/>
</dbReference>
<dbReference type="InterPro" id="IPR001763">
    <property type="entry name" value="Rhodanese-like_dom"/>
</dbReference>
<evidence type="ECO:0000313" key="2">
    <source>
        <dbReference type="EMBL" id="GAI91348.1"/>
    </source>
</evidence>
<name>X1SEG7_9ZZZZ</name>
<protein>
    <recommendedName>
        <fullName evidence="1">Rhodanese domain-containing protein</fullName>
    </recommendedName>
</protein>
<dbReference type="SUPFAM" id="SSF52821">
    <property type="entry name" value="Rhodanese/Cell cycle control phosphatase"/>
    <property type="match status" value="1"/>
</dbReference>
<dbReference type="InterPro" id="IPR001307">
    <property type="entry name" value="Thiosulphate_STrfase_CS"/>
</dbReference>
<dbReference type="PANTHER" id="PTHR43031">
    <property type="entry name" value="FAD-DEPENDENT OXIDOREDUCTASE"/>
    <property type="match status" value="1"/>
</dbReference>
<dbReference type="PANTHER" id="PTHR43031:SF6">
    <property type="entry name" value="THIOSULFATE SULFURTRANSFERASE GLPE"/>
    <property type="match status" value="1"/>
</dbReference>
<accession>X1SEG7</accession>
<proteinExistence type="predicted"/>
<organism evidence="2">
    <name type="scientific">marine sediment metagenome</name>
    <dbReference type="NCBI Taxonomy" id="412755"/>
    <lineage>
        <taxon>unclassified sequences</taxon>
        <taxon>metagenomes</taxon>
        <taxon>ecological metagenomes</taxon>
    </lineage>
</organism>
<evidence type="ECO:0000259" key="1">
    <source>
        <dbReference type="PROSITE" id="PS50206"/>
    </source>
</evidence>
<sequence>MEIKEITVEELKEKLKYEKITLVDIRDEEKFVENHLPGAIHVDQYNFNEFVKKADLEQLVVIYCYRGNRSKKFIPRLLYKGFKNVCHLVGGFNEWLAKN</sequence>
<reference evidence="2" key="1">
    <citation type="journal article" date="2014" name="Front. Microbiol.">
        <title>High frequency of phylogenetically diverse reductive dehalogenase-homologous genes in deep subseafloor sedimentary metagenomes.</title>
        <authorList>
            <person name="Kawai M."/>
            <person name="Futagami T."/>
            <person name="Toyoda A."/>
            <person name="Takaki Y."/>
            <person name="Nishi S."/>
            <person name="Hori S."/>
            <person name="Arai W."/>
            <person name="Tsubouchi T."/>
            <person name="Morono Y."/>
            <person name="Uchiyama I."/>
            <person name="Ito T."/>
            <person name="Fujiyama A."/>
            <person name="Inagaki F."/>
            <person name="Takami H."/>
        </authorList>
    </citation>
    <scope>NUCLEOTIDE SEQUENCE</scope>
    <source>
        <strain evidence="2">Expedition CK06-06</strain>
    </source>
</reference>
<dbReference type="GO" id="GO:0004792">
    <property type="term" value="F:thiosulfate-cyanide sulfurtransferase activity"/>
    <property type="evidence" value="ECO:0007669"/>
    <property type="project" value="InterPro"/>
</dbReference>
<dbReference type="SMART" id="SM00450">
    <property type="entry name" value="RHOD"/>
    <property type="match status" value="1"/>
</dbReference>
<dbReference type="AlphaFoldDB" id="X1SEG7"/>
<dbReference type="EMBL" id="BARW01017784">
    <property type="protein sequence ID" value="GAI91348.1"/>
    <property type="molecule type" value="Genomic_DNA"/>
</dbReference>
<dbReference type="Gene3D" id="3.40.250.10">
    <property type="entry name" value="Rhodanese-like domain"/>
    <property type="match status" value="1"/>
</dbReference>
<dbReference type="Pfam" id="PF00581">
    <property type="entry name" value="Rhodanese"/>
    <property type="match status" value="1"/>
</dbReference>
<dbReference type="PROSITE" id="PS50206">
    <property type="entry name" value="RHODANESE_3"/>
    <property type="match status" value="1"/>
</dbReference>
<comment type="caution">
    <text evidence="2">The sequence shown here is derived from an EMBL/GenBank/DDBJ whole genome shotgun (WGS) entry which is preliminary data.</text>
</comment>
<dbReference type="InterPro" id="IPR036873">
    <property type="entry name" value="Rhodanese-like_dom_sf"/>
</dbReference>
<gene>
    <name evidence="2" type="ORF">S12H4_30625</name>
</gene>